<dbReference type="KEGG" id="ncc:104966402"/>
<dbReference type="Pfam" id="PF22914">
    <property type="entry name" value="Fibulin_C"/>
    <property type="match status" value="1"/>
</dbReference>
<sequence>MQVYGTIQVMPDVYFSPCLGTFIYPPFLCISSLFRSGGDALINVRCIKSCHPHDISCNINTVQTITHTSLSLPTFRGFHEPEEIIFLRTVTPANSDVPGATDVFFEIQSADDQFSFDVEKRTHHDMIMGVVRQVKPIIGPRDLVIEVAMNYIKSRAVSHRNIVIIHVFISELWF</sequence>
<evidence type="ECO:0000313" key="3">
    <source>
        <dbReference type="Proteomes" id="UP000504611"/>
    </source>
</evidence>
<keyword evidence="1" id="KW-0677">Repeat</keyword>
<dbReference type="AlphaFoldDB" id="A0A6I9PSD0"/>
<dbReference type="InterPro" id="IPR055088">
    <property type="entry name" value="Fibulin_C"/>
</dbReference>
<feature type="domain" description="Fibulin C-terminal Ig-like" evidence="2">
    <location>
        <begin position="63"/>
        <end position="171"/>
    </location>
</feature>
<reference evidence="4" key="1">
    <citation type="submission" date="2025-08" db="UniProtKB">
        <authorList>
            <consortium name="RefSeq"/>
        </authorList>
    </citation>
    <scope>IDENTIFICATION</scope>
    <source>
        <tissue evidence="4">Muscle</tissue>
    </source>
</reference>
<dbReference type="GeneID" id="104966402"/>
<keyword evidence="3" id="KW-1185">Reference proteome</keyword>
<accession>A0A6I9PSD0</accession>
<proteinExistence type="predicted"/>
<dbReference type="Proteomes" id="UP000504611">
    <property type="component" value="Unplaced"/>
</dbReference>
<gene>
    <name evidence="4" type="primary">LOC104966402</name>
</gene>
<dbReference type="RefSeq" id="XP_010793894.1">
    <property type="nucleotide sequence ID" value="XM_010795592.1"/>
</dbReference>
<evidence type="ECO:0000256" key="1">
    <source>
        <dbReference type="ARBA" id="ARBA00022737"/>
    </source>
</evidence>
<dbReference type="OrthoDB" id="4062651at2759"/>
<evidence type="ECO:0000259" key="2">
    <source>
        <dbReference type="Pfam" id="PF22914"/>
    </source>
</evidence>
<name>A0A6I9PSD0_9TELE</name>
<evidence type="ECO:0000313" key="4">
    <source>
        <dbReference type="RefSeq" id="XP_010793894.1"/>
    </source>
</evidence>
<organism evidence="3 4">
    <name type="scientific">Notothenia coriiceps</name>
    <name type="common">black rockcod</name>
    <dbReference type="NCBI Taxonomy" id="8208"/>
    <lineage>
        <taxon>Eukaryota</taxon>
        <taxon>Metazoa</taxon>
        <taxon>Chordata</taxon>
        <taxon>Craniata</taxon>
        <taxon>Vertebrata</taxon>
        <taxon>Euteleostomi</taxon>
        <taxon>Actinopterygii</taxon>
        <taxon>Neopterygii</taxon>
        <taxon>Teleostei</taxon>
        <taxon>Neoteleostei</taxon>
        <taxon>Acanthomorphata</taxon>
        <taxon>Eupercaria</taxon>
        <taxon>Perciformes</taxon>
        <taxon>Notothenioidei</taxon>
        <taxon>Nototheniidae</taxon>
        <taxon>Notothenia</taxon>
    </lineage>
</organism>
<protein>
    <submittedName>
        <fullName evidence="4">Fibulin-1-like</fullName>
    </submittedName>
</protein>